<dbReference type="GO" id="GO:0000166">
    <property type="term" value="F:nucleotide binding"/>
    <property type="evidence" value="ECO:0007669"/>
    <property type="project" value="UniProtKB-KW"/>
</dbReference>
<dbReference type="GO" id="GO:0003723">
    <property type="term" value="F:RNA binding"/>
    <property type="evidence" value="ECO:0007669"/>
    <property type="project" value="InterPro"/>
</dbReference>
<evidence type="ECO:0000256" key="1">
    <source>
        <dbReference type="ARBA" id="ARBA00022679"/>
    </source>
</evidence>
<comment type="catalytic activity">
    <reaction evidence="4 5">
        <text>RNA(n) + a ribonucleoside 5'-triphosphate = RNA(n+1) + diphosphate</text>
        <dbReference type="Rhea" id="RHEA:21248"/>
        <dbReference type="Rhea" id="RHEA-COMP:14527"/>
        <dbReference type="Rhea" id="RHEA-COMP:17342"/>
        <dbReference type="ChEBI" id="CHEBI:33019"/>
        <dbReference type="ChEBI" id="CHEBI:61557"/>
        <dbReference type="ChEBI" id="CHEBI:140395"/>
        <dbReference type="EC" id="2.7.7.48"/>
    </reaction>
</comment>
<evidence type="ECO:0000313" key="6">
    <source>
        <dbReference type="EMBL" id="UGO57471.1"/>
    </source>
</evidence>
<sequence>MFDAMFSRLLRTLEPTSSTGLGKFRKYATIGDALGWDGVSFSEVCRVEDLKQTVLRKLRSYADSIPGESWAVDLGTGEINPKLFELAAEAAMEGEQEVADDIKVFIKDEPHKITKLTTNRYRLISCLSLEDQMVDRILFYPWVKAEVVAVDAVTAKAGWSPLPDGYKALEYQFPEEQALAVDKTAWDWTMPSWVVKAYFAIKMRQVREASREYQWICLRRIMDVVGPNAIFRLPSGERLQQQLWGLMKSGWYLTLSLNSMAQLCQHILAWERLNLPYELPLVWAMGDDIIARWRGPQWLLPIYQHNLAMTGCIVKHVIIDRQFAGFRFGDGTVTPLYKGKHQFTLRHLDPKNEVETILSYATLYALSADDWLRPYYSKCGATKANLRDWAMGLMPLSFDVPVEFRMWID</sequence>
<evidence type="ECO:0000256" key="5">
    <source>
        <dbReference type="RuleBase" id="RU364050"/>
    </source>
</evidence>
<keyword evidence="3 5" id="KW-0547">Nucleotide-binding</keyword>
<name>A0A8K1WQM6_9VIRU</name>
<dbReference type="Pfam" id="PF02123">
    <property type="entry name" value="RdRP_4"/>
    <property type="match status" value="2"/>
</dbReference>
<protein>
    <recommendedName>
        <fullName evidence="5">RNA-directed RNA polymerase</fullName>
        <ecNumber evidence="5">2.7.7.48</ecNumber>
    </recommendedName>
</protein>
<dbReference type="InterPro" id="IPR001795">
    <property type="entry name" value="RNA-dir_pol_luteovirus"/>
</dbReference>
<keyword evidence="1 5" id="KW-0808">Transferase</keyword>
<dbReference type="EC" id="2.7.7.48" evidence="5"/>
<evidence type="ECO:0000256" key="4">
    <source>
        <dbReference type="ARBA" id="ARBA00048744"/>
    </source>
</evidence>
<dbReference type="PRINTS" id="PR00914">
    <property type="entry name" value="LVIRUSRNAPOL"/>
</dbReference>
<dbReference type="GO" id="GO:0003968">
    <property type="term" value="F:RNA-directed RNA polymerase activity"/>
    <property type="evidence" value="ECO:0007669"/>
    <property type="project" value="UniProtKB-KW"/>
</dbReference>
<organism evidence="6">
    <name type="scientific">Riboviria sp</name>
    <dbReference type="NCBI Taxonomy" id="2585031"/>
    <lineage>
        <taxon>Viruses</taxon>
        <taxon>Riboviria</taxon>
    </lineage>
</organism>
<reference evidence="6" key="1">
    <citation type="submission" date="2020-11" db="EMBL/GenBank/DDBJ databases">
        <title>RNA virus dark matter in the feces of wild birds.</title>
        <authorList>
            <person name="Lu X."/>
            <person name="Yang X.S."/>
            <person name="Zhang W."/>
        </authorList>
    </citation>
    <scope>NUCLEOTIDE SEQUENCE</scope>
    <source>
        <strain evidence="6">Red-flankedBluetail94con30</strain>
    </source>
</reference>
<evidence type="ECO:0000256" key="3">
    <source>
        <dbReference type="ARBA" id="ARBA00022741"/>
    </source>
</evidence>
<proteinExistence type="predicted"/>
<accession>A0A8K1WQM6</accession>
<keyword evidence="5" id="KW-0693">Viral RNA replication</keyword>
<dbReference type="GO" id="GO:0006351">
    <property type="term" value="P:DNA-templated transcription"/>
    <property type="evidence" value="ECO:0007669"/>
    <property type="project" value="InterPro"/>
</dbReference>
<dbReference type="SUPFAM" id="SSF56672">
    <property type="entry name" value="DNA/RNA polymerases"/>
    <property type="match status" value="1"/>
</dbReference>
<evidence type="ECO:0000256" key="2">
    <source>
        <dbReference type="ARBA" id="ARBA00022695"/>
    </source>
</evidence>
<dbReference type="EMBL" id="MW239440">
    <property type="protein sequence ID" value="UGO57471.1"/>
    <property type="molecule type" value="Genomic_RNA"/>
</dbReference>
<keyword evidence="2 5" id="KW-0548">Nucleotidyltransferase</keyword>
<keyword evidence="5" id="KW-0696">RNA-directed RNA polymerase</keyword>
<dbReference type="InterPro" id="IPR043502">
    <property type="entry name" value="DNA/RNA_pol_sf"/>
</dbReference>